<keyword evidence="2" id="KW-1185">Reference proteome</keyword>
<protein>
    <recommendedName>
        <fullName evidence="3">DUF861 domain-containing protein</fullName>
    </recommendedName>
</protein>
<dbReference type="InterPro" id="IPR014710">
    <property type="entry name" value="RmlC-like_jellyroll"/>
</dbReference>
<dbReference type="Pfam" id="PF06249">
    <property type="entry name" value="EutQ"/>
    <property type="match status" value="1"/>
</dbReference>
<dbReference type="AlphaFoldDB" id="A0A437Q780"/>
<evidence type="ECO:0008006" key="3">
    <source>
        <dbReference type="Google" id="ProtNLM"/>
    </source>
</evidence>
<accession>A0A437Q780</accession>
<reference evidence="1 2" key="1">
    <citation type="submission" date="2019-01" db="EMBL/GenBank/DDBJ databases">
        <authorList>
            <person name="Chen W.-M."/>
        </authorList>
    </citation>
    <scope>NUCLEOTIDE SEQUENCE [LARGE SCALE GENOMIC DNA]</scope>
    <source>
        <strain evidence="1 2">HPM-16</strain>
    </source>
</reference>
<dbReference type="SUPFAM" id="SSF51182">
    <property type="entry name" value="RmlC-like cupins"/>
    <property type="match status" value="1"/>
</dbReference>
<comment type="caution">
    <text evidence="1">The sequence shown here is derived from an EMBL/GenBank/DDBJ whole genome shotgun (WGS) entry which is preliminary data.</text>
</comment>
<organism evidence="1 2">
    <name type="scientific">Neptunomonas marina</name>
    <dbReference type="NCBI Taxonomy" id="1815562"/>
    <lineage>
        <taxon>Bacteria</taxon>
        <taxon>Pseudomonadati</taxon>
        <taxon>Pseudomonadota</taxon>
        <taxon>Gammaproteobacteria</taxon>
        <taxon>Oceanospirillales</taxon>
        <taxon>Oceanospirillaceae</taxon>
        <taxon>Neptunomonas</taxon>
    </lineage>
</organism>
<evidence type="ECO:0000313" key="2">
    <source>
        <dbReference type="Proteomes" id="UP000282818"/>
    </source>
</evidence>
<dbReference type="Proteomes" id="UP000282818">
    <property type="component" value="Unassembled WGS sequence"/>
</dbReference>
<dbReference type="Gene3D" id="2.60.120.10">
    <property type="entry name" value="Jelly Rolls"/>
    <property type="match status" value="1"/>
</dbReference>
<evidence type="ECO:0000313" key="1">
    <source>
        <dbReference type="EMBL" id="RVU30405.1"/>
    </source>
</evidence>
<dbReference type="EMBL" id="SACQ01000005">
    <property type="protein sequence ID" value="RVU30405.1"/>
    <property type="molecule type" value="Genomic_DNA"/>
</dbReference>
<name>A0A437Q780_9GAMM</name>
<sequence>MFASESTAKIRISTSGRNCQIAWTLLYDEVVVVLEGTFKVRTKDGLLVGEKGDVLWLPDGAELQYEGDNAFIFYAVQPGNWKEVHSIENP</sequence>
<dbReference type="InterPro" id="IPR011051">
    <property type="entry name" value="RmlC_Cupin_sf"/>
</dbReference>
<proteinExistence type="predicted"/>
<dbReference type="InterPro" id="IPR010424">
    <property type="entry name" value="EutQ"/>
</dbReference>
<gene>
    <name evidence="1" type="ORF">EOE65_12250</name>
</gene>
<dbReference type="RefSeq" id="WP_127694601.1">
    <property type="nucleotide sequence ID" value="NZ_SACQ01000005.1"/>
</dbReference>